<dbReference type="InterPro" id="IPR006603">
    <property type="entry name" value="PQ-loop_rpt"/>
</dbReference>
<feature type="transmembrane region" description="Helical" evidence="8">
    <location>
        <begin position="12"/>
        <end position="30"/>
    </location>
</feature>
<sequence>MTSPLHALLSQFFGYLSIGTWIIVFVPQFIENYQRGSAESLSIHFLILWSIGDILNLIGALYQEVIYTTVLIDIYFLVFDAALLSQFAYYSYRTVAAARGQPPANPAKAQPPTTDESTHLLAPAADTPSLTGTTGTIVSAPDAVVAPSTPAPSLISQLVRTFTTLGGIACLSMLLTLYKQGYLGGHISDPVGGLLSDYGDDGASSTYFYWFPKFCAWASMCLYLGARLPQIAKNYVSQSCEGLSLPMFVMCVMGNSTFTLSVVIFSVEPQYLLVNLPWILGSTLTIFMDGIIFWQFHRYSQVAPKATAAAAMLTSPEVV</sequence>
<feature type="transmembrane region" description="Helical" evidence="8">
    <location>
        <begin position="158"/>
        <end position="178"/>
    </location>
</feature>
<evidence type="ECO:0000313" key="10">
    <source>
        <dbReference type="Proteomes" id="UP001150569"/>
    </source>
</evidence>
<dbReference type="Proteomes" id="UP001150569">
    <property type="component" value="Unassembled WGS sequence"/>
</dbReference>
<evidence type="ECO:0000256" key="8">
    <source>
        <dbReference type="SAM" id="Phobius"/>
    </source>
</evidence>
<feature type="transmembrane region" description="Helical" evidence="8">
    <location>
        <begin position="247"/>
        <end position="266"/>
    </location>
</feature>
<dbReference type="EMBL" id="JANBPT010000072">
    <property type="protein sequence ID" value="KAJ1928459.1"/>
    <property type="molecule type" value="Genomic_DNA"/>
</dbReference>
<evidence type="ECO:0000256" key="2">
    <source>
        <dbReference type="ARBA" id="ARBA00022692"/>
    </source>
</evidence>
<evidence type="ECO:0000256" key="1">
    <source>
        <dbReference type="ARBA" id="ARBA00004141"/>
    </source>
</evidence>
<comment type="catalytic activity">
    <reaction evidence="6">
        <text>L-histidine(out) + L-arginine(in) = L-histidine(in) + L-arginine(out)</text>
        <dbReference type="Rhea" id="RHEA:71063"/>
        <dbReference type="ChEBI" id="CHEBI:32682"/>
        <dbReference type="ChEBI" id="CHEBI:57595"/>
    </reaction>
</comment>
<feature type="transmembrane region" description="Helical" evidence="8">
    <location>
        <begin position="278"/>
        <end position="296"/>
    </location>
</feature>
<comment type="subcellular location">
    <subcellularLocation>
        <location evidence="1">Membrane</location>
        <topology evidence="1">Multi-pass membrane protein</topology>
    </subcellularLocation>
</comment>
<proteinExistence type="inferred from homology"/>
<keyword evidence="3 8" id="KW-1133">Transmembrane helix</keyword>
<name>A0A9W8AFW3_9FUNG</name>
<accession>A0A9W8AFW3</accession>
<dbReference type="PANTHER" id="PTHR16201">
    <property type="entry name" value="SEVEN TRANSMEMBRANE PROTEIN 1-RELATED"/>
    <property type="match status" value="1"/>
</dbReference>
<feature type="transmembrane region" description="Helical" evidence="8">
    <location>
        <begin position="42"/>
        <end position="62"/>
    </location>
</feature>
<evidence type="ECO:0000313" key="9">
    <source>
        <dbReference type="EMBL" id="KAJ1928459.1"/>
    </source>
</evidence>
<comment type="caution">
    <text evidence="9">The sequence shown here is derived from an EMBL/GenBank/DDBJ whole genome shotgun (WGS) entry which is preliminary data.</text>
</comment>
<dbReference type="AlphaFoldDB" id="A0A9W8AFW3"/>
<gene>
    <name evidence="9" type="primary">RTC2_1</name>
    <name evidence="9" type="ORF">IWQ60_002026</name>
</gene>
<evidence type="ECO:0000256" key="3">
    <source>
        <dbReference type="ARBA" id="ARBA00022989"/>
    </source>
</evidence>
<dbReference type="SMART" id="SM00679">
    <property type="entry name" value="CTNS"/>
    <property type="match status" value="2"/>
</dbReference>
<dbReference type="FunFam" id="1.20.1280.290:FF:000009">
    <property type="entry name" value="PQ loop repeat family protein"/>
    <property type="match status" value="1"/>
</dbReference>
<evidence type="ECO:0000256" key="4">
    <source>
        <dbReference type="ARBA" id="ARBA00023136"/>
    </source>
</evidence>
<feature type="transmembrane region" description="Helical" evidence="8">
    <location>
        <begin position="74"/>
        <end position="92"/>
    </location>
</feature>
<feature type="transmembrane region" description="Helical" evidence="8">
    <location>
        <begin position="207"/>
        <end position="226"/>
    </location>
</feature>
<keyword evidence="4 8" id="KW-0472">Membrane</keyword>
<reference evidence="9" key="1">
    <citation type="submission" date="2022-07" db="EMBL/GenBank/DDBJ databases">
        <title>Phylogenomic reconstructions and comparative analyses of Kickxellomycotina fungi.</title>
        <authorList>
            <person name="Reynolds N.K."/>
            <person name="Stajich J.E."/>
            <person name="Barry K."/>
            <person name="Grigoriev I.V."/>
            <person name="Crous P."/>
            <person name="Smith M.E."/>
        </authorList>
    </citation>
    <scope>NUCLEOTIDE SEQUENCE</scope>
    <source>
        <strain evidence="9">RSA 861</strain>
    </source>
</reference>
<protein>
    <submittedName>
        <fullName evidence="9">Vacuolar membrane transporter for cationic amino acids</fullName>
    </submittedName>
</protein>
<evidence type="ECO:0000256" key="5">
    <source>
        <dbReference type="ARBA" id="ARBA00038039"/>
    </source>
</evidence>
<dbReference type="OrthoDB" id="8048523at2759"/>
<evidence type="ECO:0000256" key="7">
    <source>
        <dbReference type="SAM" id="MobiDB-lite"/>
    </source>
</evidence>
<evidence type="ECO:0000256" key="6">
    <source>
        <dbReference type="ARBA" id="ARBA00050768"/>
    </source>
</evidence>
<keyword evidence="2 8" id="KW-0812">Transmembrane</keyword>
<organism evidence="9 10">
    <name type="scientific">Tieghemiomyces parasiticus</name>
    <dbReference type="NCBI Taxonomy" id="78921"/>
    <lineage>
        <taxon>Eukaryota</taxon>
        <taxon>Fungi</taxon>
        <taxon>Fungi incertae sedis</taxon>
        <taxon>Zoopagomycota</taxon>
        <taxon>Kickxellomycotina</taxon>
        <taxon>Dimargaritomycetes</taxon>
        <taxon>Dimargaritales</taxon>
        <taxon>Dimargaritaceae</taxon>
        <taxon>Tieghemiomyces</taxon>
    </lineage>
</organism>
<dbReference type="Gene3D" id="1.20.1280.290">
    <property type="match status" value="2"/>
</dbReference>
<dbReference type="GO" id="GO:0015174">
    <property type="term" value="F:basic amino acid transmembrane transporter activity"/>
    <property type="evidence" value="ECO:0007669"/>
    <property type="project" value="UniProtKB-ARBA"/>
</dbReference>
<dbReference type="PANTHER" id="PTHR16201:SF44">
    <property type="entry name" value="SEVEN TRANSMEMBRANE PROTEIN 1"/>
    <property type="match status" value="1"/>
</dbReference>
<dbReference type="GO" id="GO:0098852">
    <property type="term" value="C:lytic vacuole membrane"/>
    <property type="evidence" value="ECO:0007669"/>
    <property type="project" value="UniProtKB-ARBA"/>
</dbReference>
<dbReference type="Pfam" id="PF04193">
    <property type="entry name" value="PQ-loop"/>
    <property type="match status" value="2"/>
</dbReference>
<keyword evidence="10" id="KW-1185">Reference proteome</keyword>
<dbReference type="GO" id="GO:0034486">
    <property type="term" value="P:vacuolar transmembrane transport"/>
    <property type="evidence" value="ECO:0007669"/>
    <property type="project" value="UniProtKB-ARBA"/>
</dbReference>
<comment type="similarity">
    <text evidence="5">Belongs to the laat-1 family.</text>
</comment>
<feature type="region of interest" description="Disordered" evidence="7">
    <location>
        <begin position="100"/>
        <end position="120"/>
    </location>
</feature>
<dbReference type="InterPro" id="IPR051415">
    <property type="entry name" value="LAAT-1"/>
</dbReference>